<dbReference type="InterPro" id="IPR050091">
    <property type="entry name" value="PKS_NRPS_Biosynth_Enz"/>
</dbReference>
<dbReference type="InterPro" id="IPR009081">
    <property type="entry name" value="PP-bd_ACP"/>
</dbReference>
<keyword evidence="1" id="KW-0596">Phosphopantetheine</keyword>
<dbReference type="InterPro" id="IPR057326">
    <property type="entry name" value="KR_dom"/>
</dbReference>
<dbReference type="SMART" id="SM00822">
    <property type="entry name" value="PKS_KR"/>
    <property type="match status" value="1"/>
</dbReference>
<dbReference type="PROSITE" id="PS50075">
    <property type="entry name" value="CARRIER"/>
    <property type="match status" value="1"/>
</dbReference>
<evidence type="ECO:0000256" key="4">
    <source>
        <dbReference type="SAM" id="SignalP"/>
    </source>
</evidence>
<feature type="domain" description="Carrier" evidence="5">
    <location>
        <begin position="564"/>
        <end position="642"/>
    </location>
</feature>
<dbReference type="CDD" id="cd05195">
    <property type="entry name" value="enoyl_red"/>
    <property type="match status" value="1"/>
</dbReference>
<keyword evidence="4" id="KW-0732">Signal</keyword>
<dbReference type="Pfam" id="PF00107">
    <property type="entry name" value="ADH_zinc_N"/>
    <property type="match status" value="1"/>
</dbReference>
<sequence length="648" mass="70019">MDWTHGASMPVVFLTAIYALLHIGHLEKGQTVLIHSGCGGVGLAAIQIAQMVGAEVYTTVGSEAKASYLTESLGIPRNHIFSSRSDLFRDEIRRETGDRGVDLALNSLSGELLHATWRCVAKWGTMVEIGKVDLLGAGKLDMDVFLGNRSYCQFDLAQLIAERPHRIGSLLDSMLEYHKQGFIQPIQIAQVPQGPKREDEYQDALRYMQQGTHIGKIVMPIPSMDTILEQLGRVPPSADKALAKLDPSASYLLVGGLGGLGRSVAIWMVQHGARNLTFLSRSIATTSSCGTTDSSKEGDFVRMLGSMSCDVQLVRGSVTSAADVVRAVDESPRPVRGMIHMAMVLRDQAFQQMGFGDWTEVMAPKVTGAWNLHTISREKELDLDFFVLFSSLSGVLGQPGQAPYSAANAYLDAFVRYRTGMGLPCTSLDLGAMEGVGYLSEHEGLLDKMRGTGWSPVREEQLLEALDAVLARRHGGATACKKELDISNNTLESYVDTNAVLIGIAPDSSNDGDSGSTRLHRDVRLSAFLSKGRGSGSEASSNSNNSLRRLLAEARDNPTLLGMSETADLLAREIGIKLFSLILKPDQEPNIALGLAELGLDSLVAVELRAWCKAMFTVEISVLEMLAMGTLGALGKTMAARLANKYGQ</sequence>
<dbReference type="SUPFAM" id="SSF51735">
    <property type="entry name" value="NAD(P)-binding Rossmann-fold domains"/>
    <property type="match status" value="2"/>
</dbReference>
<dbReference type="Gene3D" id="3.40.50.720">
    <property type="entry name" value="NAD(P)-binding Rossmann-like Domain"/>
    <property type="match status" value="1"/>
</dbReference>
<evidence type="ECO:0000313" key="6">
    <source>
        <dbReference type="EMBL" id="KAK8074184.1"/>
    </source>
</evidence>
<feature type="chain" id="PRO_5046814343" evidence="4">
    <location>
        <begin position="20"/>
        <end position="648"/>
    </location>
</feature>
<dbReference type="SUPFAM" id="SSF47336">
    <property type="entry name" value="ACP-like"/>
    <property type="match status" value="1"/>
</dbReference>
<dbReference type="GeneID" id="92089555"/>
<keyword evidence="2" id="KW-0597">Phosphoprotein</keyword>
<organism evidence="6 7">
    <name type="scientific">Apiospora phragmitis</name>
    <dbReference type="NCBI Taxonomy" id="2905665"/>
    <lineage>
        <taxon>Eukaryota</taxon>
        <taxon>Fungi</taxon>
        <taxon>Dikarya</taxon>
        <taxon>Ascomycota</taxon>
        <taxon>Pezizomycotina</taxon>
        <taxon>Sordariomycetes</taxon>
        <taxon>Xylariomycetidae</taxon>
        <taxon>Amphisphaeriales</taxon>
        <taxon>Apiosporaceae</taxon>
        <taxon>Apiospora</taxon>
    </lineage>
</organism>
<dbReference type="SMART" id="SM00829">
    <property type="entry name" value="PKS_ER"/>
    <property type="match status" value="1"/>
</dbReference>
<accession>A0ABR1VSE2</accession>
<dbReference type="CDD" id="cd05274">
    <property type="entry name" value="KR_FAS_SDR_x"/>
    <property type="match status" value="1"/>
</dbReference>
<name>A0ABR1VSE2_9PEZI</name>
<dbReference type="InterPro" id="IPR036736">
    <property type="entry name" value="ACP-like_sf"/>
</dbReference>
<dbReference type="Pfam" id="PF08659">
    <property type="entry name" value="KR"/>
    <property type="match status" value="1"/>
</dbReference>
<feature type="signal peptide" evidence="4">
    <location>
        <begin position="1"/>
        <end position="19"/>
    </location>
</feature>
<dbReference type="Gene3D" id="1.10.1200.10">
    <property type="entry name" value="ACP-like"/>
    <property type="match status" value="1"/>
</dbReference>
<comment type="caution">
    <text evidence="6">The sequence shown here is derived from an EMBL/GenBank/DDBJ whole genome shotgun (WGS) entry which is preliminary data.</text>
</comment>
<dbReference type="EMBL" id="JAQQWL010000005">
    <property type="protein sequence ID" value="KAK8074184.1"/>
    <property type="molecule type" value="Genomic_DNA"/>
</dbReference>
<evidence type="ECO:0000256" key="2">
    <source>
        <dbReference type="ARBA" id="ARBA00022553"/>
    </source>
</evidence>
<protein>
    <submittedName>
        <fullName evidence="6">Polyketide synthase</fullName>
    </submittedName>
</protein>
<dbReference type="Proteomes" id="UP001480595">
    <property type="component" value="Unassembled WGS sequence"/>
</dbReference>
<reference evidence="6 7" key="1">
    <citation type="submission" date="2023-01" db="EMBL/GenBank/DDBJ databases">
        <title>Analysis of 21 Apiospora genomes using comparative genomics revels a genus with tremendous synthesis potential of carbohydrate active enzymes and secondary metabolites.</title>
        <authorList>
            <person name="Sorensen T."/>
        </authorList>
    </citation>
    <scope>NUCLEOTIDE SEQUENCE [LARGE SCALE GENOMIC DNA]</scope>
    <source>
        <strain evidence="6 7">CBS 135458</strain>
    </source>
</reference>
<dbReference type="SMART" id="SM00823">
    <property type="entry name" value="PKS_PP"/>
    <property type="match status" value="1"/>
</dbReference>
<dbReference type="InterPro" id="IPR013968">
    <property type="entry name" value="PKS_KR"/>
</dbReference>
<evidence type="ECO:0000259" key="5">
    <source>
        <dbReference type="PROSITE" id="PS50075"/>
    </source>
</evidence>
<dbReference type="InterPro" id="IPR020806">
    <property type="entry name" value="PKS_PP-bd"/>
</dbReference>
<proteinExistence type="predicted"/>
<evidence type="ECO:0000313" key="7">
    <source>
        <dbReference type="Proteomes" id="UP001480595"/>
    </source>
</evidence>
<keyword evidence="3" id="KW-0560">Oxidoreductase</keyword>
<dbReference type="PANTHER" id="PTHR43775">
    <property type="entry name" value="FATTY ACID SYNTHASE"/>
    <property type="match status" value="1"/>
</dbReference>
<dbReference type="Pfam" id="PF00550">
    <property type="entry name" value="PP-binding"/>
    <property type="match status" value="1"/>
</dbReference>
<dbReference type="InterPro" id="IPR036291">
    <property type="entry name" value="NAD(P)-bd_dom_sf"/>
</dbReference>
<dbReference type="InterPro" id="IPR013149">
    <property type="entry name" value="ADH-like_C"/>
</dbReference>
<dbReference type="InterPro" id="IPR020843">
    <property type="entry name" value="ER"/>
</dbReference>
<dbReference type="Gene3D" id="3.90.180.10">
    <property type="entry name" value="Medium-chain alcohol dehydrogenases, catalytic domain"/>
    <property type="match status" value="1"/>
</dbReference>
<evidence type="ECO:0000256" key="3">
    <source>
        <dbReference type="ARBA" id="ARBA00023002"/>
    </source>
</evidence>
<gene>
    <name evidence="6" type="ORF">PG994_005083</name>
</gene>
<dbReference type="PANTHER" id="PTHR43775:SF28">
    <property type="entry name" value="SYNTHASE, PUTATIVE-RELATED"/>
    <property type="match status" value="1"/>
</dbReference>
<keyword evidence="7" id="KW-1185">Reference proteome</keyword>
<evidence type="ECO:0000256" key="1">
    <source>
        <dbReference type="ARBA" id="ARBA00022450"/>
    </source>
</evidence>
<dbReference type="RefSeq" id="XP_066718659.1">
    <property type="nucleotide sequence ID" value="XM_066856492.1"/>
</dbReference>